<protein>
    <submittedName>
        <fullName evidence="2">Uncharacterized protein</fullName>
    </submittedName>
</protein>
<name>A0ABN9TJ22_9DINO</name>
<feature type="region of interest" description="Disordered" evidence="1">
    <location>
        <begin position="16"/>
        <end position="35"/>
    </location>
</feature>
<feature type="compositionally biased region" description="Basic and acidic residues" evidence="1">
    <location>
        <begin position="55"/>
        <end position="66"/>
    </location>
</feature>
<evidence type="ECO:0000313" key="2">
    <source>
        <dbReference type="EMBL" id="CAK0845830.1"/>
    </source>
</evidence>
<feature type="non-terminal residue" evidence="2">
    <location>
        <position position="1"/>
    </location>
</feature>
<proteinExistence type="predicted"/>
<evidence type="ECO:0000313" key="3">
    <source>
        <dbReference type="Proteomes" id="UP001189429"/>
    </source>
</evidence>
<feature type="region of interest" description="Disordered" evidence="1">
    <location>
        <begin position="54"/>
        <end position="111"/>
    </location>
</feature>
<keyword evidence="3" id="KW-1185">Reference proteome</keyword>
<sequence length="241" mass="25207">IGAESQDALDRVILLKKPKGDETGGAGIDDGEFDDRNGLGDIINAGFNSLRRPARRLENDRGEVAKKPLLGKSALGGASSDASDPPEYVDVSPERSGGSDDSWGDDAMAIAPKKPDHKVGATLAEMAVAHLLAKGSMSLLEGHLAEMEAPPPQVLRRRLQVEGGDAEAPAAGAGAPPAAALAPSGEWKCVSLEGLGELVYDATRGRLNANCKHKGHCKPKCANCHVDRATRVEGRKPRKGE</sequence>
<feature type="compositionally biased region" description="Low complexity" evidence="1">
    <location>
        <begin position="67"/>
        <end position="85"/>
    </location>
</feature>
<dbReference type="Proteomes" id="UP001189429">
    <property type="component" value="Unassembled WGS sequence"/>
</dbReference>
<accession>A0ABN9TJ22</accession>
<gene>
    <name evidence="2" type="ORF">PCOR1329_LOCUS39499</name>
</gene>
<dbReference type="EMBL" id="CAUYUJ010014770">
    <property type="protein sequence ID" value="CAK0845830.1"/>
    <property type="molecule type" value="Genomic_DNA"/>
</dbReference>
<comment type="caution">
    <text evidence="2">The sequence shown here is derived from an EMBL/GenBank/DDBJ whole genome shotgun (WGS) entry which is preliminary data.</text>
</comment>
<evidence type="ECO:0000256" key="1">
    <source>
        <dbReference type="SAM" id="MobiDB-lite"/>
    </source>
</evidence>
<reference evidence="2" key="1">
    <citation type="submission" date="2023-10" db="EMBL/GenBank/DDBJ databases">
        <authorList>
            <person name="Chen Y."/>
            <person name="Shah S."/>
            <person name="Dougan E. K."/>
            <person name="Thang M."/>
            <person name="Chan C."/>
        </authorList>
    </citation>
    <scope>NUCLEOTIDE SEQUENCE [LARGE SCALE GENOMIC DNA]</scope>
</reference>
<feature type="non-terminal residue" evidence="2">
    <location>
        <position position="241"/>
    </location>
</feature>
<organism evidence="2 3">
    <name type="scientific">Prorocentrum cordatum</name>
    <dbReference type="NCBI Taxonomy" id="2364126"/>
    <lineage>
        <taxon>Eukaryota</taxon>
        <taxon>Sar</taxon>
        <taxon>Alveolata</taxon>
        <taxon>Dinophyceae</taxon>
        <taxon>Prorocentrales</taxon>
        <taxon>Prorocentraceae</taxon>
        <taxon>Prorocentrum</taxon>
    </lineage>
</organism>